<evidence type="ECO:0000256" key="3">
    <source>
        <dbReference type="PROSITE-ProRule" id="PRU00023"/>
    </source>
</evidence>
<dbReference type="PROSITE" id="PS50297">
    <property type="entry name" value="ANK_REP_REGION"/>
    <property type="match status" value="2"/>
</dbReference>
<evidence type="ECO:0000313" key="5">
    <source>
        <dbReference type="Proteomes" id="UP000324209"/>
    </source>
</evidence>
<feature type="repeat" description="ANK" evidence="3">
    <location>
        <begin position="269"/>
        <end position="301"/>
    </location>
</feature>
<dbReference type="OrthoDB" id="5622506at2"/>
<feature type="repeat" description="ANK" evidence="3">
    <location>
        <begin position="302"/>
        <end position="334"/>
    </location>
</feature>
<evidence type="ECO:0000313" key="4">
    <source>
        <dbReference type="EMBL" id="QEN08657.1"/>
    </source>
</evidence>
<dbReference type="EMBL" id="CP036150">
    <property type="protein sequence ID" value="QEN08657.1"/>
    <property type="molecule type" value="Genomic_DNA"/>
</dbReference>
<dbReference type="SMART" id="SM00248">
    <property type="entry name" value="ANK"/>
    <property type="match status" value="3"/>
</dbReference>
<gene>
    <name evidence="4" type="ORF">EXM22_11910</name>
</gene>
<organism evidence="4 5">
    <name type="scientific">Oceanispirochaeta crateris</name>
    <dbReference type="NCBI Taxonomy" id="2518645"/>
    <lineage>
        <taxon>Bacteria</taxon>
        <taxon>Pseudomonadati</taxon>
        <taxon>Spirochaetota</taxon>
        <taxon>Spirochaetia</taxon>
        <taxon>Spirochaetales</taxon>
        <taxon>Spirochaetaceae</taxon>
        <taxon>Oceanispirochaeta</taxon>
    </lineage>
</organism>
<dbReference type="Pfam" id="PF12796">
    <property type="entry name" value="Ank_2"/>
    <property type="match status" value="1"/>
</dbReference>
<keyword evidence="2 3" id="KW-0040">ANK repeat</keyword>
<keyword evidence="1" id="KW-0677">Repeat</keyword>
<dbReference type="Gene3D" id="1.25.40.20">
    <property type="entry name" value="Ankyrin repeat-containing domain"/>
    <property type="match status" value="1"/>
</dbReference>
<reference evidence="4 5" key="1">
    <citation type="submission" date="2019-02" db="EMBL/GenBank/DDBJ databases">
        <title>Complete Genome Sequence and Methylome Analysis of free living Spirochaetas.</title>
        <authorList>
            <person name="Fomenkov A."/>
            <person name="Dubinina G."/>
            <person name="Leshcheva N."/>
            <person name="Mikheeva N."/>
            <person name="Grabovich M."/>
            <person name="Vincze T."/>
            <person name="Roberts R.J."/>
        </authorList>
    </citation>
    <scope>NUCLEOTIDE SEQUENCE [LARGE SCALE GENOMIC DNA]</scope>
    <source>
        <strain evidence="4 5">K2</strain>
    </source>
</reference>
<feature type="repeat" description="ANK" evidence="3">
    <location>
        <begin position="236"/>
        <end position="268"/>
    </location>
</feature>
<dbReference type="PROSITE" id="PS50088">
    <property type="entry name" value="ANK_REPEAT"/>
    <property type="match status" value="3"/>
</dbReference>
<dbReference type="RefSeq" id="WP_149486738.1">
    <property type="nucleotide sequence ID" value="NZ_CP036150.1"/>
</dbReference>
<dbReference type="SUPFAM" id="SSF48403">
    <property type="entry name" value="Ankyrin repeat"/>
    <property type="match status" value="1"/>
</dbReference>
<keyword evidence="5" id="KW-1185">Reference proteome</keyword>
<protein>
    <submittedName>
        <fullName evidence="4">Ankyrin repeat domain-containing protein</fullName>
    </submittedName>
</protein>
<dbReference type="Proteomes" id="UP000324209">
    <property type="component" value="Chromosome"/>
</dbReference>
<sequence length="356" mass="39900">MYRISRRFISSLFLFTTLLSPLLSQERWAGPVFLDEFIFDRMEIYAIGWSEKGAFSYGVLTPGEKGSSTWQWYILDLIEDEFLYSSPRWTMIEGQTPGELWDLHPEWYSQLVRFHITPLSEYESGGQTFVQGADSYRMAYTLDRSESGTYPEGMTKDIRIDLYRNQDTAKTVYTYKPGSAENKVEDLILKGYVLSPYEKRTALVALEKIANPEGPPQWVYRVIGAHLTIGFSRVQLGGSHLAEAVLNGHYYVSRLLLSEGADPDSVDSRGYSAILLAARLGHWSILSLLLESGASVSSRDDRGRTALHYAVESGNSQLVSALLNRGADPDLKDFEGQSPRIMAGLMGNPSVMAAFP</sequence>
<dbReference type="AlphaFoldDB" id="A0A5C1QMC3"/>
<dbReference type="InterPro" id="IPR036770">
    <property type="entry name" value="Ankyrin_rpt-contain_sf"/>
</dbReference>
<evidence type="ECO:0000256" key="1">
    <source>
        <dbReference type="ARBA" id="ARBA00022737"/>
    </source>
</evidence>
<name>A0A5C1QMC3_9SPIO</name>
<accession>A0A5C1QMC3</accession>
<evidence type="ECO:0000256" key="2">
    <source>
        <dbReference type="ARBA" id="ARBA00023043"/>
    </source>
</evidence>
<dbReference type="PANTHER" id="PTHR24171">
    <property type="entry name" value="ANKYRIN REPEAT DOMAIN-CONTAINING PROTEIN 39-RELATED"/>
    <property type="match status" value="1"/>
</dbReference>
<dbReference type="InterPro" id="IPR002110">
    <property type="entry name" value="Ankyrin_rpt"/>
</dbReference>
<proteinExistence type="predicted"/>
<dbReference type="PANTHER" id="PTHR24171:SF9">
    <property type="entry name" value="ANKYRIN REPEAT DOMAIN-CONTAINING PROTEIN 39"/>
    <property type="match status" value="1"/>
</dbReference>
<dbReference type="KEGG" id="ock:EXM22_11910"/>